<dbReference type="AlphaFoldDB" id="B9G9R7"/>
<dbReference type="Pfam" id="PF13966">
    <property type="entry name" value="zf-RVT"/>
    <property type="match status" value="1"/>
</dbReference>
<gene>
    <name evidence="3" type="ORF">OsJ_33218</name>
</gene>
<keyword evidence="1" id="KW-1133">Transmembrane helix</keyword>
<evidence type="ECO:0000256" key="1">
    <source>
        <dbReference type="SAM" id="Phobius"/>
    </source>
</evidence>
<dbReference type="EMBL" id="CM000148">
    <property type="protein sequence ID" value="EEE51773.1"/>
    <property type="molecule type" value="Genomic_DNA"/>
</dbReference>
<reference evidence="3" key="2">
    <citation type="submission" date="2008-12" db="EMBL/GenBank/DDBJ databases">
        <title>Improved gene annotation of the rice (Oryza sativa) genomes.</title>
        <authorList>
            <person name="Wang J."/>
            <person name="Li R."/>
            <person name="Fan W."/>
            <person name="Huang Q."/>
            <person name="Zhang J."/>
            <person name="Zhou Y."/>
            <person name="Hu Y."/>
            <person name="Zi S."/>
            <person name="Li J."/>
            <person name="Ni P."/>
            <person name="Zheng H."/>
            <person name="Zhang Y."/>
            <person name="Zhao M."/>
            <person name="Hao Q."/>
            <person name="McDermott J."/>
            <person name="Samudrala R."/>
            <person name="Kristiansen K."/>
            <person name="Wong G.K.-S."/>
        </authorList>
    </citation>
    <scope>NUCLEOTIDE SEQUENCE</scope>
</reference>
<keyword evidence="1" id="KW-0472">Membrane</keyword>
<dbReference type="PANTHER" id="PTHR33116">
    <property type="entry name" value="REVERSE TRANSCRIPTASE ZINC-BINDING DOMAIN-CONTAINING PROTEIN-RELATED-RELATED"/>
    <property type="match status" value="1"/>
</dbReference>
<protein>
    <recommendedName>
        <fullName evidence="2">Reverse transcriptase zinc-binding domain-containing protein</fullName>
    </recommendedName>
</protein>
<feature type="transmembrane region" description="Helical" evidence="1">
    <location>
        <begin position="57"/>
        <end position="80"/>
    </location>
</feature>
<dbReference type="Proteomes" id="UP000007752">
    <property type="component" value="Chromosome 11"/>
</dbReference>
<sequence length="378" mass="44400">MELFGCSTGQFPFRYLGIPIHYRRLRNADWKEVVECFEKRLSSWKGKLLSTGGRLTLINSVLSSLPLYMMSFFAIPIGILTKLDYFRSRFYWQSDGQKKVSLMKVKRDFLRFGSFIIKDGSQIRFWEDKWLGNSTLKEQYPYLYNIVRHKHATVAQVFENNPPSFSWRRDLIGSKLAAWNNLLPRITGFHLTQEQDEFHWNLTSNGEFSVKSHYLALIHSNVPNINNCLWKLKIPLKVKIFLWYLRRGMVLTKDNLIKRKWQGNKNCCFCCNDETIRHLFFECRFALSVWSIIQAASGLPPPHCVAHMFGSWLDGIHNNLKSHVLLGAAATCWSLWLCRNNVVFDKKKSYLHLCRLYILLSIGFVHGLSYRSLVRRIW</sequence>
<proteinExistence type="predicted"/>
<dbReference type="InterPro" id="IPR026960">
    <property type="entry name" value="RVT-Znf"/>
</dbReference>
<name>B9G9R7_ORYSJ</name>
<organism evidence="3">
    <name type="scientific">Oryza sativa subsp. japonica</name>
    <name type="common">Rice</name>
    <dbReference type="NCBI Taxonomy" id="39947"/>
    <lineage>
        <taxon>Eukaryota</taxon>
        <taxon>Viridiplantae</taxon>
        <taxon>Streptophyta</taxon>
        <taxon>Embryophyta</taxon>
        <taxon>Tracheophyta</taxon>
        <taxon>Spermatophyta</taxon>
        <taxon>Magnoliopsida</taxon>
        <taxon>Liliopsida</taxon>
        <taxon>Poales</taxon>
        <taxon>Poaceae</taxon>
        <taxon>BOP clade</taxon>
        <taxon>Oryzoideae</taxon>
        <taxon>Oryzeae</taxon>
        <taxon>Oryzinae</taxon>
        <taxon>Oryza</taxon>
        <taxon>Oryza sativa</taxon>
    </lineage>
</organism>
<reference evidence="3" key="1">
    <citation type="journal article" date="2005" name="PLoS Biol.">
        <title>The genomes of Oryza sativa: a history of duplications.</title>
        <authorList>
            <person name="Yu J."/>
            <person name="Wang J."/>
            <person name="Lin W."/>
            <person name="Li S."/>
            <person name="Li H."/>
            <person name="Zhou J."/>
            <person name="Ni P."/>
            <person name="Dong W."/>
            <person name="Hu S."/>
            <person name="Zeng C."/>
            <person name="Zhang J."/>
            <person name="Zhang Y."/>
            <person name="Li R."/>
            <person name="Xu Z."/>
            <person name="Li S."/>
            <person name="Li X."/>
            <person name="Zheng H."/>
            <person name="Cong L."/>
            <person name="Lin L."/>
            <person name="Yin J."/>
            <person name="Geng J."/>
            <person name="Li G."/>
            <person name="Shi J."/>
            <person name="Liu J."/>
            <person name="Lv H."/>
            <person name="Li J."/>
            <person name="Wang J."/>
            <person name="Deng Y."/>
            <person name="Ran L."/>
            <person name="Shi X."/>
            <person name="Wang X."/>
            <person name="Wu Q."/>
            <person name="Li C."/>
            <person name="Ren X."/>
            <person name="Wang J."/>
            <person name="Wang X."/>
            <person name="Li D."/>
            <person name="Liu D."/>
            <person name="Zhang X."/>
            <person name="Ji Z."/>
            <person name="Zhao W."/>
            <person name="Sun Y."/>
            <person name="Zhang Z."/>
            <person name="Bao J."/>
            <person name="Han Y."/>
            <person name="Dong L."/>
            <person name="Ji J."/>
            <person name="Chen P."/>
            <person name="Wu S."/>
            <person name="Liu J."/>
            <person name="Xiao Y."/>
            <person name="Bu D."/>
            <person name="Tan J."/>
            <person name="Yang L."/>
            <person name="Ye C."/>
            <person name="Zhang J."/>
            <person name="Xu J."/>
            <person name="Zhou Y."/>
            <person name="Yu Y."/>
            <person name="Zhang B."/>
            <person name="Zhuang S."/>
            <person name="Wei H."/>
            <person name="Liu B."/>
            <person name="Lei M."/>
            <person name="Yu H."/>
            <person name="Li Y."/>
            <person name="Xu H."/>
            <person name="Wei S."/>
            <person name="He X."/>
            <person name="Fang L."/>
            <person name="Zhang Z."/>
            <person name="Zhang Y."/>
            <person name="Huang X."/>
            <person name="Su Z."/>
            <person name="Tong W."/>
            <person name="Li J."/>
            <person name="Tong Z."/>
            <person name="Li S."/>
            <person name="Ye J."/>
            <person name="Wang L."/>
            <person name="Fang L."/>
            <person name="Lei T."/>
            <person name="Chen C."/>
            <person name="Chen H."/>
            <person name="Xu Z."/>
            <person name="Li H."/>
            <person name="Huang H."/>
            <person name="Zhang F."/>
            <person name="Xu H."/>
            <person name="Li N."/>
            <person name="Zhao C."/>
            <person name="Li S."/>
            <person name="Dong L."/>
            <person name="Huang Y."/>
            <person name="Li L."/>
            <person name="Xi Y."/>
            <person name="Qi Q."/>
            <person name="Li W."/>
            <person name="Zhang B."/>
            <person name="Hu W."/>
            <person name="Zhang Y."/>
            <person name="Tian X."/>
            <person name="Jiao Y."/>
            <person name="Liang X."/>
            <person name="Jin J."/>
            <person name="Gao L."/>
            <person name="Zheng W."/>
            <person name="Hao B."/>
            <person name="Liu S."/>
            <person name="Wang W."/>
            <person name="Yuan L."/>
            <person name="Cao M."/>
            <person name="McDermott J."/>
            <person name="Samudrala R."/>
            <person name="Wang J."/>
            <person name="Wong G.K."/>
            <person name="Yang H."/>
        </authorList>
    </citation>
    <scope>NUCLEOTIDE SEQUENCE [LARGE SCALE GENOMIC DNA]</scope>
</reference>
<dbReference type="PANTHER" id="PTHR33116:SF87">
    <property type="entry name" value="OS01G0158850 PROTEIN"/>
    <property type="match status" value="1"/>
</dbReference>
<keyword evidence="1" id="KW-0812">Transmembrane</keyword>
<feature type="domain" description="Reverse transcriptase zinc-binding" evidence="2">
    <location>
        <begin position="208"/>
        <end position="290"/>
    </location>
</feature>
<evidence type="ECO:0000313" key="3">
    <source>
        <dbReference type="EMBL" id="EEE51773.1"/>
    </source>
</evidence>
<accession>B9G9R7</accession>
<evidence type="ECO:0000259" key="2">
    <source>
        <dbReference type="Pfam" id="PF13966"/>
    </source>
</evidence>